<dbReference type="InterPro" id="IPR001633">
    <property type="entry name" value="EAL_dom"/>
</dbReference>
<dbReference type="Pfam" id="PF00563">
    <property type="entry name" value="EAL"/>
    <property type="match status" value="1"/>
</dbReference>
<dbReference type="NCBIfam" id="TIGR00254">
    <property type="entry name" value="GGDEF"/>
    <property type="match status" value="1"/>
</dbReference>
<dbReference type="CDD" id="cd01948">
    <property type="entry name" value="EAL"/>
    <property type="match status" value="1"/>
</dbReference>
<feature type="compositionally biased region" description="Basic residues" evidence="1">
    <location>
        <begin position="1004"/>
        <end position="1013"/>
    </location>
</feature>
<dbReference type="PROSITE" id="PS50887">
    <property type="entry name" value="GGDEF"/>
    <property type="match status" value="1"/>
</dbReference>
<dbReference type="InterPro" id="IPR035965">
    <property type="entry name" value="PAS-like_dom_sf"/>
</dbReference>
<evidence type="ECO:0000259" key="2">
    <source>
        <dbReference type="PROSITE" id="PS50112"/>
    </source>
</evidence>
<dbReference type="InterPro" id="IPR052155">
    <property type="entry name" value="Biofilm_reg_signaling"/>
</dbReference>
<dbReference type="InterPro" id="IPR013767">
    <property type="entry name" value="PAS_fold"/>
</dbReference>
<feature type="region of interest" description="Disordered" evidence="1">
    <location>
        <begin position="963"/>
        <end position="1013"/>
    </location>
</feature>
<dbReference type="PANTHER" id="PTHR44757:SF2">
    <property type="entry name" value="BIOFILM ARCHITECTURE MAINTENANCE PROTEIN MBAA"/>
    <property type="match status" value="1"/>
</dbReference>
<dbReference type="SUPFAM" id="SSF141868">
    <property type="entry name" value="EAL domain-like"/>
    <property type="match status" value="1"/>
</dbReference>
<dbReference type="SUPFAM" id="SSF55785">
    <property type="entry name" value="PYP-like sensor domain (PAS domain)"/>
    <property type="match status" value="2"/>
</dbReference>
<dbReference type="Gene3D" id="3.30.450.20">
    <property type="entry name" value="PAS domain"/>
    <property type="match status" value="2"/>
</dbReference>
<evidence type="ECO:0000313" key="6">
    <source>
        <dbReference type="EMBL" id="CAA9331582.1"/>
    </source>
</evidence>
<evidence type="ECO:0000259" key="3">
    <source>
        <dbReference type="PROSITE" id="PS50113"/>
    </source>
</evidence>
<dbReference type="InterPro" id="IPR029016">
    <property type="entry name" value="GAF-like_dom_sf"/>
</dbReference>
<dbReference type="PROSITE" id="PS50112">
    <property type="entry name" value="PAS"/>
    <property type="match status" value="2"/>
</dbReference>
<reference evidence="6" key="1">
    <citation type="submission" date="2020-02" db="EMBL/GenBank/DDBJ databases">
        <authorList>
            <person name="Meier V. D."/>
        </authorList>
    </citation>
    <scope>NUCLEOTIDE SEQUENCE</scope>
    <source>
        <strain evidence="6">AVDCRST_MAG07</strain>
    </source>
</reference>
<sequence length="1013" mass="108487">MEATLERERVEALHALELLDSEPEAEFDDLAALVAAVCGTPMAALGFIDSDRHWFKAVTGLAVREIPRSSSFCSHALEAPSELLVVPDMAQDPRFADNPLVTGEPGIRFYAGAALLTEQGQAVGSLCVLDTEPRSFTPTQRKALEVLGRQAAALLHRRAATKAAREAVRAQVDADARFSRLFDEVSSGMAVVAADGTYVEVNRAMADMLGRPASAIAGLRESDLTVPTDPDAAPVVSADLVDGGRDEVVHHERYRRGDGSVLEALVTTWVVRGSPHTPMHFLNQVQSIEERRRAEHDLLEMQSAHDGIITLDGAGLVRHWNAGAERVFGYPAEQMIGRQLTAIIPERLHTEHTAGLTQVAHGGAARLVGTTVDVPAVRRDGTQITVELSLSQWSRGEQVFFTGILRDVTEARRVAADGELVRRAATIGNASDSLDAALQDVLPALVAAGACAEVRAWRPSGTGWTLSCSAGGVPPEQDVLPPVPGPDGTSEPADRFTVTVGAGGQQQALLELDTAGPPRPGLVDTVEQVAGHLSRVAERELARAELARLALVDPLTGLPNRARFMRDAAQYDAARRDGATLALLFVDLDRLKVVNDSLGHAAGDELLVAVAARLGAQLRPDDLLVRMGGDEFVVVCPTLPDTPSAEAVAQRLLSALREPFVVDGLPVHCTMSIGLATTAGDHTLETLLRHADYAMYDAKAQGRHSYRLFDATLQDQVTDRLAQEEELQAAVEHGRFVLQYQPVLDVTTGRVSTVEALVRMLRPDGSVVGPAAFVQMAEEIGLAAQIGQWVLTHACRQLAAWGEQGPPALNVNVSTRQLQRAGFAQDVLSTLRTTGVAPDRLVLELTESIFLDHDPSVIATLDTLRSAGVSIALDDFGTGYSCLGYLARLPVDCLKIDKTFTDRITGDGLPVVEAVLALAGAHGLDVVVEGVETPQQRDLLLGLGCRKMQGYLYSRPVHADEVPDVVQDRPPLARPVRARAASDPAWGPSRTPGAKGQEPTVRAPKSRTSRSRS</sequence>
<dbReference type="PROSITE" id="PS50113">
    <property type="entry name" value="PAC"/>
    <property type="match status" value="1"/>
</dbReference>
<dbReference type="SMART" id="SM00267">
    <property type="entry name" value="GGDEF"/>
    <property type="match status" value="1"/>
</dbReference>
<dbReference type="InterPro" id="IPR043128">
    <property type="entry name" value="Rev_trsase/Diguanyl_cyclase"/>
</dbReference>
<feature type="domain" description="PAS" evidence="2">
    <location>
        <begin position="291"/>
        <end position="351"/>
    </location>
</feature>
<protein>
    <submittedName>
        <fullName evidence="6">Diguanylate cyclase/phosphodiesterase (GGDEF &amp; EAL domains) with PAS/PAC sensor(S)</fullName>
    </submittedName>
</protein>
<dbReference type="CDD" id="cd00130">
    <property type="entry name" value="PAS"/>
    <property type="match status" value="2"/>
</dbReference>
<dbReference type="Gene3D" id="3.20.20.450">
    <property type="entry name" value="EAL domain"/>
    <property type="match status" value="1"/>
</dbReference>
<dbReference type="Gene3D" id="3.30.70.270">
    <property type="match status" value="1"/>
</dbReference>
<feature type="domain" description="PAS" evidence="2">
    <location>
        <begin position="174"/>
        <end position="218"/>
    </location>
</feature>
<feature type="domain" description="PAC" evidence="3">
    <location>
        <begin position="370"/>
        <end position="420"/>
    </location>
</feature>
<dbReference type="SMART" id="SM00052">
    <property type="entry name" value="EAL"/>
    <property type="match status" value="1"/>
</dbReference>
<feature type="domain" description="EAL" evidence="4">
    <location>
        <begin position="720"/>
        <end position="970"/>
    </location>
</feature>
<proteinExistence type="predicted"/>
<dbReference type="InterPro" id="IPR000160">
    <property type="entry name" value="GGDEF_dom"/>
</dbReference>
<feature type="domain" description="GGDEF" evidence="5">
    <location>
        <begin position="579"/>
        <end position="711"/>
    </location>
</feature>
<gene>
    <name evidence="6" type="ORF">AVDCRST_MAG07-1809</name>
</gene>
<dbReference type="InterPro" id="IPR000700">
    <property type="entry name" value="PAS-assoc_C"/>
</dbReference>
<dbReference type="InterPro" id="IPR029787">
    <property type="entry name" value="Nucleotide_cyclase"/>
</dbReference>
<dbReference type="NCBIfam" id="TIGR00229">
    <property type="entry name" value="sensory_box"/>
    <property type="match status" value="2"/>
</dbReference>
<evidence type="ECO:0000256" key="1">
    <source>
        <dbReference type="SAM" id="MobiDB-lite"/>
    </source>
</evidence>
<dbReference type="PROSITE" id="PS50883">
    <property type="entry name" value="EAL"/>
    <property type="match status" value="1"/>
</dbReference>
<dbReference type="SUPFAM" id="SSF55781">
    <property type="entry name" value="GAF domain-like"/>
    <property type="match status" value="1"/>
</dbReference>
<accession>A0A6J4LG55</accession>
<dbReference type="EMBL" id="CADCUB010000093">
    <property type="protein sequence ID" value="CAA9331582.1"/>
    <property type="molecule type" value="Genomic_DNA"/>
</dbReference>
<dbReference type="Pfam" id="PF01590">
    <property type="entry name" value="GAF"/>
    <property type="match status" value="1"/>
</dbReference>
<dbReference type="CDD" id="cd01949">
    <property type="entry name" value="GGDEF"/>
    <property type="match status" value="1"/>
</dbReference>
<dbReference type="InterPro" id="IPR003018">
    <property type="entry name" value="GAF"/>
</dbReference>
<name>A0A6J4LG55_9ACTN</name>
<dbReference type="SMART" id="SM00065">
    <property type="entry name" value="GAF"/>
    <property type="match status" value="1"/>
</dbReference>
<dbReference type="Pfam" id="PF00990">
    <property type="entry name" value="GGDEF"/>
    <property type="match status" value="1"/>
</dbReference>
<dbReference type="Pfam" id="PF00989">
    <property type="entry name" value="PAS"/>
    <property type="match status" value="2"/>
</dbReference>
<organism evidence="6">
    <name type="scientific">uncultured Frankineae bacterium</name>
    <dbReference type="NCBI Taxonomy" id="437475"/>
    <lineage>
        <taxon>Bacteria</taxon>
        <taxon>Bacillati</taxon>
        <taxon>Actinomycetota</taxon>
        <taxon>Actinomycetes</taxon>
        <taxon>Frankiales</taxon>
        <taxon>environmental samples</taxon>
    </lineage>
</organism>
<evidence type="ECO:0000259" key="5">
    <source>
        <dbReference type="PROSITE" id="PS50887"/>
    </source>
</evidence>
<dbReference type="SMART" id="SM00091">
    <property type="entry name" value="PAS"/>
    <property type="match status" value="2"/>
</dbReference>
<dbReference type="InterPro" id="IPR035919">
    <property type="entry name" value="EAL_sf"/>
</dbReference>
<dbReference type="AlphaFoldDB" id="A0A6J4LG55"/>
<dbReference type="SUPFAM" id="SSF55073">
    <property type="entry name" value="Nucleotide cyclase"/>
    <property type="match status" value="1"/>
</dbReference>
<dbReference type="PANTHER" id="PTHR44757">
    <property type="entry name" value="DIGUANYLATE CYCLASE DGCP"/>
    <property type="match status" value="1"/>
</dbReference>
<dbReference type="Gene3D" id="3.30.450.40">
    <property type="match status" value="1"/>
</dbReference>
<dbReference type="InterPro" id="IPR000014">
    <property type="entry name" value="PAS"/>
</dbReference>
<dbReference type="GO" id="GO:0006355">
    <property type="term" value="P:regulation of DNA-templated transcription"/>
    <property type="evidence" value="ECO:0007669"/>
    <property type="project" value="InterPro"/>
</dbReference>
<evidence type="ECO:0000259" key="4">
    <source>
        <dbReference type="PROSITE" id="PS50883"/>
    </source>
</evidence>